<accession>A0A4Y2R565</accession>
<sequence length="114" mass="12785">MQTNSGSDGTTHHRAQQWEAVAGSGNSQPRHLSSVADWPGCQLARWQVGPLRHELIWALREKGKNSFSSKFPALFLSKKANSFMLKPHNLFSAGQGRNNHKFYSSWRLPAGRRG</sequence>
<evidence type="ECO:0000256" key="1">
    <source>
        <dbReference type="SAM" id="MobiDB-lite"/>
    </source>
</evidence>
<gene>
    <name evidence="2" type="ORF">AVEN_84383_1</name>
</gene>
<evidence type="ECO:0000313" key="3">
    <source>
        <dbReference type="Proteomes" id="UP000499080"/>
    </source>
</evidence>
<feature type="region of interest" description="Disordered" evidence="1">
    <location>
        <begin position="1"/>
        <end position="34"/>
    </location>
</feature>
<dbReference type="AlphaFoldDB" id="A0A4Y2R565"/>
<evidence type="ECO:0000313" key="2">
    <source>
        <dbReference type="EMBL" id="GBN70771.1"/>
    </source>
</evidence>
<comment type="caution">
    <text evidence="2">The sequence shown here is derived from an EMBL/GenBank/DDBJ whole genome shotgun (WGS) entry which is preliminary data.</text>
</comment>
<organism evidence="2 3">
    <name type="scientific">Araneus ventricosus</name>
    <name type="common">Orbweaver spider</name>
    <name type="synonym">Epeira ventricosa</name>
    <dbReference type="NCBI Taxonomy" id="182803"/>
    <lineage>
        <taxon>Eukaryota</taxon>
        <taxon>Metazoa</taxon>
        <taxon>Ecdysozoa</taxon>
        <taxon>Arthropoda</taxon>
        <taxon>Chelicerata</taxon>
        <taxon>Arachnida</taxon>
        <taxon>Araneae</taxon>
        <taxon>Araneomorphae</taxon>
        <taxon>Entelegynae</taxon>
        <taxon>Araneoidea</taxon>
        <taxon>Araneidae</taxon>
        <taxon>Araneus</taxon>
    </lineage>
</organism>
<protein>
    <submittedName>
        <fullName evidence="2">Uncharacterized protein</fullName>
    </submittedName>
</protein>
<proteinExistence type="predicted"/>
<dbReference type="EMBL" id="BGPR01015821">
    <property type="protein sequence ID" value="GBN70771.1"/>
    <property type="molecule type" value="Genomic_DNA"/>
</dbReference>
<dbReference type="Proteomes" id="UP000499080">
    <property type="component" value="Unassembled WGS sequence"/>
</dbReference>
<name>A0A4Y2R565_ARAVE</name>
<keyword evidence="3" id="KW-1185">Reference proteome</keyword>
<reference evidence="2 3" key="1">
    <citation type="journal article" date="2019" name="Sci. Rep.">
        <title>Orb-weaving spider Araneus ventricosus genome elucidates the spidroin gene catalogue.</title>
        <authorList>
            <person name="Kono N."/>
            <person name="Nakamura H."/>
            <person name="Ohtoshi R."/>
            <person name="Moran D.A.P."/>
            <person name="Shinohara A."/>
            <person name="Yoshida Y."/>
            <person name="Fujiwara M."/>
            <person name="Mori M."/>
            <person name="Tomita M."/>
            <person name="Arakawa K."/>
        </authorList>
    </citation>
    <scope>NUCLEOTIDE SEQUENCE [LARGE SCALE GENOMIC DNA]</scope>
</reference>